<dbReference type="KEGG" id="cpyr:CYJ47_04140"/>
<feature type="region of interest" description="Disordered" evidence="1">
    <location>
        <begin position="205"/>
        <end position="270"/>
    </location>
</feature>
<accession>A0AAF0YTE1</accession>
<evidence type="ECO:0000256" key="2">
    <source>
        <dbReference type="SAM" id="Phobius"/>
    </source>
</evidence>
<dbReference type="AlphaFoldDB" id="A0AAF0YTE1"/>
<feature type="compositionally biased region" description="Polar residues" evidence="1">
    <location>
        <begin position="242"/>
        <end position="253"/>
    </location>
</feature>
<keyword evidence="2" id="KW-1133">Transmembrane helix</keyword>
<organism evidence="3 4">
    <name type="scientific">Corynebacterium pyruviciproducens</name>
    <dbReference type="NCBI Taxonomy" id="598660"/>
    <lineage>
        <taxon>Bacteria</taxon>
        <taxon>Bacillati</taxon>
        <taxon>Actinomycetota</taxon>
        <taxon>Actinomycetes</taxon>
        <taxon>Mycobacteriales</taxon>
        <taxon>Corynebacteriaceae</taxon>
        <taxon>Corynebacterium</taxon>
    </lineage>
</organism>
<gene>
    <name evidence="3" type="ORF">CYJ47_04140</name>
</gene>
<dbReference type="Proteomes" id="UP000234560">
    <property type="component" value="Chromosome"/>
</dbReference>
<feature type="transmembrane region" description="Helical" evidence="2">
    <location>
        <begin position="117"/>
        <end position="137"/>
    </location>
</feature>
<protein>
    <recommendedName>
        <fullName evidence="5">Cell division protein FtsL</fullName>
    </recommendedName>
</protein>
<evidence type="ECO:0000313" key="4">
    <source>
        <dbReference type="Proteomes" id="UP000234560"/>
    </source>
</evidence>
<feature type="region of interest" description="Disordered" evidence="1">
    <location>
        <begin position="1"/>
        <end position="36"/>
    </location>
</feature>
<reference evidence="3" key="2">
    <citation type="submission" date="2023-10" db="EMBL/GenBank/DDBJ databases">
        <authorList>
            <person name="Choi B."/>
        </authorList>
    </citation>
    <scope>NUCLEOTIDE SEQUENCE</scope>
    <source>
        <strain evidence="3">UMB0763</strain>
    </source>
</reference>
<evidence type="ECO:0000313" key="3">
    <source>
        <dbReference type="EMBL" id="WOT02969.1"/>
    </source>
</evidence>
<name>A0AAF0YTE1_9CORY</name>
<proteinExistence type="predicted"/>
<keyword evidence="2" id="KW-0812">Transmembrane</keyword>
<reference evidence="3" key="1">
    <citation type="submission" date="2017-12" db="EMBL/GenBank/DDBJ databases">
        <authorList>
            <person name="Thomas-White K."/>
            <person name="Wolfe A.J."/>
        </authorList>
    </citation>
    <scope>NUCLEOTIDE SEQUENCE</scope>
    <source>
        <strain evidence="3">UMB0763</strain>
    </source>
</reference>
<evidence type="ECO:0008006" key="5">
    <source>
        <dbReference type="Google" id="ProtNLM"/>
    </source>
</evidence>
<dbReference type="RefSeq" id="WP_180805602.1">
    <property type="nucleotide sequence ID" value="NZ_CAMIHY010000009.1"/>
</dbReference>
<sequence length="270" mass="29503">MTLRTRPSTRRGRTRTAGQPRETRRQRTPAVPTRRRGVLVDHRKTARRDSAGSVITIPKSPAEFTPQRQPLPARRFGTSPVTRPEHKFGRRLGSKQVTSNRGRRVVQEKADTNTVRFVVLLSIFLAVGVAISVWLSGIATQQSFELSTLAQRDVTLSRELETANRDLEELRSSAEIARHAQGTGAVVATEPGILATDATGAVIEQRPANPAESRPLTDVNGAPVRADRASSSPEETEEISGSVVQVPQETNSAPRLRSNAGLAPYDPNQR</sequence>
<evidence type="ECO:0000256" key="1">
    <source>
        <dbReference type="SAM" id="MobiDB-lite"/>
    </source>
</evidence>
<feature type="region of interest" description="Disordered" evidence="1">
    <location>
        <begin position="61"/>
        <end position="86"/>
    </location>
</feature>
<keyword evidence="2" id="KW-0472">Membrane</keyword>
<dbReference type="EMBL" id="CP136958">
    <property type="protein sequence ID" value="WOT02969.1"/>
    <property type="molecule type" value="Genomic_DNA"/>
</dbReference>